<name>A0ABY9XM34_9GAMM</name>
<dbReference type="InterPro" id="IPR050428">
    <property type="entry name" value="TCS_sensor_his_kinase"/>
</dbReference>
<evidence type="ECO:0000256" key="17">
    <source>
        <dbReference type="ARBA" id="ARBA00032477"/>
    </source>
</evidence>
<protein>
    <recommendedName>
        <fullName evidence="3">histidine kinase</fullName>
        <ecNumber evidence="3">2.7.13.3</ecNumber>
    </recommendedName>
    <alternativeName>
        <fullName evidence="17">Sensor histidine protein kinase/phosphatase PhoQ</fullName>
    </alternativeName>
</protein>
<keyword evidence="6" id="KW-0597">Phosphoprotein</keyword>
<dbReference type="RefSeq" id="WP_189758252.1">
    <property type="nucleotide sequence ID" value="NZ_CAWPOC010000229.1"/>
</dbReference>
<keyword evidence="16 18" id="KW-0472">Membrane</keyword>
<evidence type="ECO:0000259" key="20">
    <source>
        <dbReference type="PROSITE" id="PS50885"/>
    </source>
</evidence>
<dbReference type="PROSITE" id="PS50885">
    <property type="entry name" value="HAMP"/>
    <property type="match status" value="1"/>
</dbReference>
<evidence type="ECO:0000256" key="2">
    <source>
        <dbReference type="ARBA" id="ARBA00004651"/>
    </source>
</evidence>
<feature type="transmembrane region" description="Helical" evidence="18">
    <location>
        <begin position="15"/>
        <end position="41"/>
    </location>
</feature>
<comment type="subcellular location">
    <subcellularLocation>
        <location evidence="2">Cell membrane</location>
        <topology evidence="2">Multi-pass membrane protein</topology>
    </subcellularLocation>
</comment>
<keyword evidence="10 21" id="KW-0418">Kinase</keyword>
<evidence type="ECO:0000256" key="3">
    <source>
        <dbReference type="ARBA" id="ARBA00012438"/>
    </source>
</evidence>
<keyword evidence="12" id="KW-0067">ATP-binding</keyword>
<feature type="domain" description="Histidine kinase" evidence="19">
    <location>
        <begin position="273"/>
        <end position="481"/>
    </location>
</feature>
<dbReference type="Pfam" id="PF02518">
    <property type="entry name" value="HATPase_c"/>
    <property type="match status" value="1"/>
</dbReference>
<dbReference type="PROSITE" id="PS50109">
    <property type="entry name" value="HIS_KIN"/>
    <property type="match status" value="1"/>
</dbReference>
<gene>
    <name evidence="21" type="primary">phoQ</name>
    <name evidence="21" type="ORF">QL112_007755</name>
</gene>
<evidence type="ECO:0000256" key="5">
    <source>
        <dbReference type="ARBA" id="ARBA00022519"/>
    </source>
</evidence>
<dbReference type="Pfam" id="PF08918">
    <property type="entry name" value="PhoQ_Sensor"/>
    <property type="match status" value="1"/>
</dbReference>
<dbReference type="PANTHER" id="PTHR45436">
    <property type="entry name" value="SENSOR HISTIDINE KINASE YKOH"/>
    <property type="match status" value="1"/>
</dbReference>
<dbReference type="EC" id="2.7.13.3" evidence="3"/>
<dbReference type="InterPro" id="IPR015014">
    <property type="entry name" value="PhoQ_Sensor"/>
</dbReference>
<keyword evidence="13" id="KW-0904">Protein phosphatase</keyword>
<dbReference type="GO" id="GO:0004673">
    <property type="term" value="F:protein histidine kinase activity"/>
    <property type="evidence" value="ECO:0007669"/>
    <property type="project" value="UniProtKB-EC"/>
</dbReference>
<evidence type="ECO:0000256" key="14">
    <source>
        <dbReference type="ARBA" id="ARBA00022989"/>
    </source>
</evidence>
<keyword evidence="15" id="KW-0902">Two-component regulatory system</keyword>
<keyword evidence="4" id="KW-1003">Cell membrane</keyword>
<dbReference type="Proteomes" id="UP001300348">
    <property type="component" value="Chromosome"/>
</dbReference>
<evidence type="ECO:0000256" key="12">
    <source>
        <dbReference type="ARBA" id="ARBA00022840"/>
    </source>
</evidence>
<dbReference type="InterPro" id="IPR003660">
    <property type="entry name" value="HAMP_dom"/>
</dbReference>
<dbReference type="InterPro" id="IPR036890">
    <property type="entry name" value="HATPase_C_sf"/>
</dbReference>
<reference evidence="21 22" key="1">
    <citation type="journal article" date="2023" name="Access Microbiol">
        <title>The genome of a steinernematid-associated Pseudomonas piscis bacterium encodes the biosynthesis of insect toxins.</title>
        <authorList>
            <person name="Awori R.M."/>
            <person name="Hendre P."/>
            <person name="Amugune N.O."/>
        </authorList>
    </citation>
    <scope>NUCLEOTIDE SEQUENCE [LARGE SCALE GENOMIC DNA]</scope>
    <source>
        <strain evidence="21 22">97</strain>
    </source>
</reference>
<dbReference type="Gene3D" id="3.30.565.10">
    <property type="entry name" value="Histidine kinase-like ATPase, C-terminal domain"/>
    <property type="match status" value="1"/>
</dbReference>
<keyword evidence="7 21" id="KW-0808">Transferase</keyword>
<evidence type="ECO:0000256" key="1">
    <source>
        <dbReference type="ARBA" id="ARBA00000085"/>
    </source>
</evidence>
<evidence type="ECO:0000256" key="7">
    <source>
        <dbReference type="ARBA" id="ARBA00022679"/>
    </source>
</evidence>
<dbReference type="CDD" id="cd00082">
    <property type="entry name" value="HisKA"/>
    <property type="match status" value="1"/>
</dbReference>
<keyword evidence="5" id="KW-0997">Cell inner membrane</keyword>
<sequence length="498" mass="56530">MLKFSETPFSLRTRFLMATAAIILALTLSYGIVAIAGYLVSFDKTSYSILRSQSNLFFTLARWENNKLEILVPKDFSMNYRSLALIYDNDGNILWRQNNVPELERMIDPDWLKKDGLYTLEAYFKEKGDFFYNPTATPNQDNTKKAKNSEKVLLTYSVAVNIYPATDKLPAMTIVIIDTIPQDVQESAKVWEWFGYVLIANLLLIIPLIWLAADWSLRPIKSLITQISSLENGERKELEENPPTELKGLVRNLNNLLSNERKRYAKYHTTLSDLTHSLKTPLAVLQSTLRSLRPPQKLTIEQAEPIMLEQIDRISQQIGYYLHRANIRSDHSLLLRQISSVPILLDGLISALTKVYQHKGIKMMLDVSPEVTWLGEKNDFLEVMGNILDNACKYCRKQVKITATMGENSVTIIVDDDGLGVPLDKREMIFQRGLRADTLRSGQGLGLSIASEIVEQYDGDISIEDSPLGGARVSVVFRVQHNPQHKAANTMRAPRNHD</sequence>
<evidence type="ECO:0000256" key="9">
    <source>
        <dbReference type="ARBA" id="ARBA00022741"/>
    </source>
</evidence>
<evidence type="ECO:0000256" key="4">
    <source>
        <dbReference type="ARBA" id="ARBA00022475"/>
    </source>
</evidence>
<evidence type="ECO:0000259" key="19">
    <source>
        <dbReference type="PROSITE" id="PS50109"/>
    </source>
</evidence>
<dbReference type="CDD" id="cd16954">
    <property type="entry name" value="HATPase_PhoQ-like"/>
    <property type="match status" value="1"/>
</dbReference>
<keyword evidence="14 18" id="KW-1133">Transmembrane helix</keyword>
<dbReference type="InterPro" id="IPR005467">
    <property type="entry name" value="His_kinase_dom"/>
</dbReference>
<evidence type="ECO:0000256" key="16">
    <source>
        <dbReference type="ARBA" id="ARBA00023136"/>
    </source>
</evidence>
<dbReference type="InterPro" id="IPR003661">
    <property type="entry name" value="HisK_dim/P_dom"/>
</dbReference>
<dbReference type="InterPro" id="IPR058618">
    <property type="entry name" value="PhoQ"/>
</dbReference>
<accession>A0ABY9XM34</accession>
<dbReference type="EMBL" id="CP133647">
    <property type="protein sequence ID" value="WNH03564.1"/>
    <property type="molecule type" value="Genomic_DNA"/>
</dbReference>
<evidence type="ECO:0000256" key="11">
    <source>
        <dbReference type="ARBA" id="ARBA00022801"/>
    </source>
</evidence>
<dbReference type="InterPro" id="IPR004358">
    <property type="entry name" value="Sig_transdc_His_kin-like_C"/>
</dbReference>
<dbReference type="GeneID" id="88855442"/>
<dbReference type="InterPro" id="IPR058619">
    <property type="entry name" value="PhoQ/CarS-like_HATPase"/>
</dbReference>
<dbReference type="NCBIfam" id="NF008077">
    <property type="entry name" value="PRK10815.1"/>
    <property type="match status" value="1"/>
</dbReference>
<dbReference type="Gene3D" id="1.10.287.130">
    <property type="match status" value="1"/>
</dbReference>
<comment type="catalytic activity">
    <reaction evidence="1">
        <text>ATP + protein L-histidine = ADP + protein N-phospho-L-histidine.</text>
        <dbReference type="EC" id="2.7.13.3"/>
    </reaction>
</comment>
<dbReference type="InterPro" id="IPR003594">
    <property type="entry name" value="HATPase_dom"/>
</dbReference>
<dbReference type="SMART" id="SM00387">
    <property type="entry name" value="HATPase_c"/>
    <property type="match status" value="1"/>
</dbReference>
<feature type="transmembrane region" description="Helical" evidence="18">
    <location>
        <begin position="193"/>
        <end position="213"/>
    </location>
</feature>
<keyword evidence="11" id="KW-0378">Hydrolase</keyword>
<keyword evidence="9" id="KW-0547">Nucleotide-binding</keyword>
<evidence type="ECO:0000256" key="18">
    <source>
        <dbReference type="SAM" id="Phobius"/>
    </source>
</evidence>
<organism evidence="21 22">
    <name type="scientific">Xenorhabdus griffiniae</name>
    <dbReference type="NCBI Taxonomy" id="351672"/>
    <lineage>
        <taxon>Bacteria</taxon>
        <taxon>Pseudomonadati</taxon>
        <taxon>Pseudomonadota</taxon>
        <taxon>Gammaproteobacteria</taxon>
        <taxon>Enterobacterales</taxon>
        <taxon>Morganellaceae</taxon>
        <taxon>Xenorhabdus</taxon>
    </lineage>
</organism>
<evidence type="ECO:0000256" key="13">
    <source>
        <dbReference type="ARBA" id="ARBA00022912"/>
    </source>
</evidence>
<keyword evidence="8 18" id="KW-0812">Transmembrane</keyword>
<evidence type="ECO:0000256" key="15">
    <source>
        <dbReference type="ARBA" id="ARBA00023012"/>
    </source>
</evidence>
<dbReference type="PANTHER" id="PTHR45436:SF4">
    <property type="entry name" value="SENSOR PROTEIN PHOQ"/>
    <property type="match status" value="1"/>
</dbReference>
<evidence type="ECO:0000313" key="21">
    <source>
        <dbReference type="EMBL" id="WNH03564.1"/>
    </source>
</evidence>
<evidence type="ECO:0000313" key="22">
    <source>
        <dbReference type="Proteomes" id="UP001300348"/>
    </source>
</evidence>
<dbReference type="PRINTS" id="PR00344">
    <property type="entry name" value="BCTRLSENSOR"/>
</dbReference>
<dbReference type="Gene3D" id="3.30.450.140">
    <property type="match status" value="1"/>
</dbReference>
<evidence type="ECO:0000256" key="8">
    <source>
        <dbReference type="ARBA" id="ARBA00022692"/>
    </source>
</evidence>
<feature type="domain" description="HAMP" evidence="20">
    <location>
        <begin position="214"/>
        <end position="265"/>
    </location>
</feature>
<dbReference type="InterPro" id="IPR038429">
    <property type="entry name" value="PhoQ_Sensor_sf"/>
</dbReference>
<proteinExistence type="predicted"/>
<dbReference type="SUPFAM" id="SSF55874">
    <property type="entry name" value="ATPase domain of HSP90 chaperone/DNA topoisomerase II/histidine kinase"/>
    <property type="match status" value="1"/>
</dbReference>
<keyword evidence="22" id="KW-1185">Reference proteome</keyword>
<evidence type="ECO:0000256" key="6">
    <source>
        <dbReference type="ARBA" id="ARBA00022553"/>
    </source>
</evidence>
<evidence type="ECO:0000256" key="10">
    <source>
        <dbReference type="ARBA" id="ARBA00022777"/>
    </source>
</evidence>